<reference evidence="4 5" key="1">
    <citation type="journal article" date="2024" name="Genome Biol. Evol.">
        <title>Chromosome-level genome assembly of the viviparous eelpout Zoarces viviparus.</title>
        <authorList>
            <person name="Fuhrmann N."/>
            <person name="Brasseur M.V."/>
            <person name="Bakowski C.E."/>
            <person name="Podsiadlowski L."/>
            <person name="Prost S."/>
            <person name="Krehenwinkel H."/>
            <person name="Mayer C."/>
        </authorList>
    </citation>
    <scope>NUCLEOTIDE SEQUENCE [LARGE SCALE GENOMIC DNA]</scope>
    <source>
        <strain evidence="4">NO-MEL_2022_Ind0_liver</strain>
    </source>
</reference>
<dbReference type="GO" id="GO:0004523">
    <property type="term" value="F:RNA-DNA hybrid ribonuclease activity"/>
    <property type="evidence" value="ECO:0007669"/>
    <property type="project" value="UniProtKB-EC"/>
</dbReference>
<feature type="domain" description="Reverse transcriptase" evidence="3">
    <location>
        <begin position="1"/>
        <end position="190"/>
    </location>
</feature>
<dbReference type="PANTHER" id="PTHR37984">
    <property type="entry name" value="PROTEIN CBG26694"/>
    <property type="match status" value="1"/>
</dbReference>
<dbReference type="SUPFAM" id="SSF56672">
    <property type="entry name" value="DNA/RNA polymerases"/>
    <property type="match status" value="1"/>
</dbReference>
<dbReference type="PANTHER" id="PTHR37984:SF13">
    <property type="entry name" value="RIBONUCLEASE H"/>
    <property type="match status" value="1"/>
</dbReference>
<keyword evidence="5" id="KW-1185">Reference proteome</keyword>
<dbReference type="Proteomes" id="UP001488805">
    <property type="component" value="Unassembled WGS sequence"/>
</dbReference>
<organism evidence="4 5">
    <name type="scientific">Zoarces viviparus</name>
    <name type="common">Viviparous eelpout</name>
    <name type="synonym">Blennius viviparus</name>
    <dbReference type="NCBI Taxonomy" id="48416"/>
    <lineage>
        <taxon>Eukaryota</taxon>
        <taxon>Metazoa</taxon>
        <taxon>Chordata</taxon>
        <taxon>Craniata</taxon>
        <taxon>Vertebrata</taxon>
        <taxon>Euteleostomi</taxon>
        <taxon>Actinopterygii</taxon>
        <taxon>Neopterygii</taxon>
        <taxon>Teleostei</taxon>
        <taxon>Neoteleostei</taxon>
        <taxon>Acanthomorphata</taxon>
        <taxon>Eupercaria</taxon>
        <taxon>Perciformes</taxon>
        <taxon>Cottioidei</taxon>
        <taxon>Zoarcales</taxon>
        <taxon>Zoarcidae</taxon>
        <taxon>Zoarcinae</taxon>
        <taxon>Zoarces</taxon>
    </lineage>
</organism>
<dbReference type="InterPro" id="IPR043502">
    <property type="entry name" value="DNA/RNA_pol_sf"/>
</dbReference>
<sequence>MKDRVEEELRKLEEANIISPVKHSEWAAPIVPVVKKDKSLRLCGDYKVSANQAVETETYPLPHFEELLATLSGGKIFSKIDYIAYQQVLLDDDSKKYTTINTHRGLFVYNRLPFGISSAPSIFQRIMENLMKGLPVVVFLDDLLIMGRTEKEHLHNLQKVLQRLQENGLRVKRSKCEFGKTRVEYLGHVLDEQGIHPSKDM</sequence>
<comment type="similarity">
    <text evidence="1">Belongs to the beta type-B retroviral polymerase family. HERV class-II K(HML-2) pol subfamily.</text>
</comment>
<dbReference type="Gene3D" id="3.10.10.10">
    <property type="entry name" value="HIV Type 1 Reverse Transcriptase, subunit A, domain 1"/>
    <property type="match status" value="1"/>
</dbReference>
<dbReference type="CDD" id="cd01647">
    <property type="entry name" value="RT_LTR"/>
    <property type="match status" value="1"/>
</dbReference>
<dbReference type="InterPro" id="IPR050951">
    <property type="entry name" value="Retrovirus_Pol_polyprotein"/>
</dbReference>
<evidence type="ECO:0000256" key="1">
    <source>
        <dbReference type="ARBA" id="ARBA00010879"/>
    </source>
</evidence>
<dbReference type="EC" id="3.1.26.4" evidence="2"/>
<dbReference type="InterPro" id="IPR043128">
    <property type="entry name" value="Rev_trsase/Diguanyl_cyclase"/>
</dbReference>
<comment type="caution">
    <text evidence="4">The sequence shown here is derived from an EMBL/GenBank/DDBJ whole genome shotgun (WGS) entry which is preliminary data.</text>
</comment>
<name>A0AAW1E638_ZOAVI</name>
<dbReference type="Pfam" id="PF00078">
    <property type="entry name" value="RVT_1"/>
    <property type="match status" value="1"/>
</dbReference>
<evidence type="ECO:0000259" key="3">
    <source>
        <dbReference type="PROSITE" id="PS50878"/>
    </source>
</evidence>
<protein>
    <recommendedName>
        <fullName evidence="2">ribonuclease H</fullName>
        <ecNumber evidence="2">3.1.26.4</ecNumber>
    </recommendedName>
</protein>
<evidence type="ECO:0000256" key="2">
    <source>
        <dbReference type="ARBA" id="ARBA00012180"/>
    </source>
</evidence>
<proteinExistence type="inferred from homology"/>
<evidence type="ECO:0000313" key="5">
    <source>
        <dbReference type="Proteomes" id="UP001488805"/>
    </source>
</evidence>
<dbReference type="AlphaFoldDB" id="A0AAW1E638"/>
<evidence type="ECO:0000313" key="4">
    <source>
        <dbReference type="EMBL" id="KAK9517622.1"/>
    </source>
</evidence>
<accession>A0AAW1E638</accession>
<gene>
    <name evidence="4" type="ORF">VZT92_022975</name>
</gene>
<dbReference type="EMBL" id="JBCEZU010000538">
    <property type="protein sequence ID" value="KAK9517622.1"/>
    <property type="molecule type" value="Genomic_DNA"/>
</dbReference>
<dbReference type="InterPro" id="IPR000477">
    <property type="entry name" value="RT_dom"/>
</dbReference>
<dbReference type="Gene3D" id="3.30.70.270">
    <property type="match status" value="1"/>
</dbReference>
<dbReference type="PROSITE" id="PS50878">
    <property type="entry name" value="RT_POL"/>
    <property type="match status" value="1"/>
</dbReference>